<accession>A0A0E9PUK7</accession>
<reference evidence="2" key="2">
    <citation type="journal article" date="2015" name="Fish Shellfish Immunol.">
        <title>Early steps in the European eel (Anguilla anguilla)-Vibrio vulnificus interaction in the gills: Role of the RtxA13 toxin.</title>
        <authorList>
            <person name="Callol A."/>
            <person name="Pajuelo D."/>
            <person name="Ebbesson L."/>
            <person name="Teles M."/>
            <person name="MacKenzie S."/>
            <person name="Amaro C."/>
        </authorList>
    </citation>
    <scope>NUCLEOTIDE SEQUENCE</scope>
</reference>
<proteinExistence type="predicted"/>
<organism evidence="2">
    <name type="scientific">Anguilla anguilla</name>
    <name type="common">European freshwater eel</name>
    <name type="synonym">Muraena anguilla</name>
    <dbReference type="NCBI Taxonomy" id="7936"/>
    <lineage>
        <taxon>Eukaryota</taxon>
        <taxon>Metazoa</taxon>
        <taxon>Chordata</taxon>
        <taxon>Craniata</taxon>
        <taxon>Vertebrata</taxon>
        <taxon>Euteleostomi</taxon>
        <taxon>Actinopterygii</taxon>
        <taxon>Neopterygii</taxon>
        <taxon>Teleostei</taxon>
        <taxon>Anguilliformes</taxon>
        <taxon>Anguillidae</taxon>
        <taxon>Anguilla</taxon>
    </lineage>
</organism>
<sequence length="33" mass="3901">MTTPFPQTPSRKMTMSTTRRITQDPSFKHELFT</sequence>
<evidence type="ECO:0000313" key="2">
    <source>
        <dbReference type="EMBL" id="JAH07553.1"/>
    </source>
</evidence>
<evidence type="ECO:0000256" key="1">
    <source>
        <dbReference type="SAM" id="MobiDB-lite"/>
    </source>
</evidence>
<feature type="region of interest" description="Disordered" evidence="1">
    <location>
        <begin position="1"/>
        <end position="33"/>
    </location>
</feature>
<feature type="compositionally biased region" description="Polar residues" evidence="1">
    <location>
        <begin position="1"/>
        <end position="25"/>
    </location>
</feature>
<dbReference type="EMBL" id="GBXM01101024">
    <property type="protein sequence ID" value="JAH07553.1"/>
    <property type="molecule type" value="Transcribed_RNA"/>
</dbReference>
<name>A0A0E9PUK7_ANGAN</name>
<protein>
    <submittedName>
        <fullName evidence="2">Uncharacterized protein</fullName>
    </submittedName>
</protein>
<reference evidence="2" key="1">
    <citation type="submission" date="2014-11" db="EMBL/GenBank/DDBJ databases">
        <authorList>
            <person name="Amaro Gonzalez C."/>
        </authorList>
    </citation>
    <scope>NUCLEOTIDE SEQUENCE</scope>
</reference>
<dbReference type="AlphaFoldDB" id="A0A0E9PUK7"/>